<proteinExistence type="predicted"/>
<protein>
    <submittedName>
        <fullName evidence="2">Uncharacterized protein</fullName>
    </submittedName>
</protein>
<feature type="region of interest" description="Disordered" evidence="1">
    <location>
        <begin position="1"/>
        <end position="54"/>
    </location>
</feature>
<dbReference type="EMBL" id="CP000751">
    <property type="protein sequence ID" value="ABS06080.1"/>
    <property type="molecule type" value="Genomic_DNA"/>
</dbReference>
<keyword evidence="2" id="KW-0614">Plasmid</keyword>
<evidence type="ECO:0000313" key="2">
    <source>
        <dbReference type="EMBL" id="ABS06080.1"/>
    </source>
</evidence>
<name>A6WGZ1_KINRD</name>
<dbReference type="Proteomes" id="UP000001116">
    <property type="component" value="Plasmid pKRAD01"/>
</dbReference>
<feature type="compositionally biased region" description="Low complexity" evidence="1">
    <location>
        <begin position="18"/>
        <end position="32"/>
    </location>
</feature>
<keyword evidence="3" id="KW-1185">Reference proteome</keyword>
<dbReference type="HOGENOM" id="CLU_1281788_0_0_11"/>
<reference evidence="3" key="1">
    <citation type="journal article" date="2008" name="PLoS ONE">
        <title>Survival in nuclear waste, extreme resistance, and potential applications gleaned from the genome sequence of Kineococcus radiotolerans SRS30216.</title>
        <authorList>
            <person name="Bagwell C.E."/>
            <person name="Bhat S."/>
            <person name="Hawkins G.M."/>
            <person name="Smith B.W."/>
            <person name="Biswas T."/>
            <person name="Hoover T.R."/>
            <person name="Saunders E."/>
            <person name="Han C.S."/>
            <person name="Tsodikov O.V."/>
            <person name="Shimkets L.J."/>
        </authorList>
    </citation>
    <scope>NUCLEOTIDE SEQUENCE [LARGE SCALE GENOMIC DNA]</scope>
    <source>
        <strain evidence="3">ATCC BAA-149 / DSM 14245 / SRS30216</strain>
    </source>
</reference>
<evidence type="ECO:0000313" key="3">
    <source>
        <dbReference type="Proteomes" id="UP000001116"/>
    </source>
</evidence>
<geneLocation type="plasmid" evidence="2 3">
    <name>pKRAD01</name>
</geneLocation>
<gene>
    <name evidence="2" type="ordered locus">Krad_4621</name>
</gene>
<dbReference type="AlphaFoldDB" id="A6WGZ1"/>
<sequence length="215" mass="23139">MTPHSSPTPEVPRPAGSPAPRASGSRAPREAAQSSGPGEVGQQEVSPAEVTPTQVAAEAERLAGQSNRVFAADLADHLWWMAGAVAPTGGEQHPISHEDRVQQAAYRTPLLAAKSLRALRQARAQGADFAPRLATDSDAEHSARRGRFLRHLTHEEQLLEIIVAGLAAQQGVLRTPRNAWKRAKDRLAQLNMEADVPRGTITRLVEEERSGGRAK</sequence>
<organism evidence="2 3">
    <name type="scientific">Kineococcus radiotolerans (strain ATCC BAA-149 / DSM 14245 / SRS30216)</name>
    <dbReference type="NCBI Taxonomy" id="266940"/>
    <lineage>
        <taxon>Bacteria</taxon>
        <taxon>Bacillati</taxon>
        <taxon>Actinomycetota</taxon>
        <taxon>Actinomycetes</taxon>
        <taxon>Kineosporiales</taxon>
        <taxon>Kineosporiaceae</taxon>
        <taxon>Kineococcus</taxon>
    </lineage>
</organism>
<evidence type="ECO:0000256" key="1">
    <source>
        <dbReference type="SAM" id="MobiDB-lite"/>
    </source>
</evidence>
<accession>A6WGZ1</accession>
<dbReference type="KEGG" id="kra:Krad_4621"/>